<dbReference type="Gene3D" id="1.20.1070.10">
    <property type="entry name" value="Rhodopsin 7-helix transmembrane proteins"/>
    <property type="match status" value="2"/>
</dbReference>
<keyword evidence="5 8" id="KW-0472">Membrane</keyword>
<feature type="domain" description="G-protein coupled receptors family 1 profile" evidence="9">
    <location>
        <begin position="31"/>
        <end position="344"/>
    </location>
</feature>
<evidence type="ECO:0000256" key="5">
    <source>
        <dbReference type="ARBA" id="ARBA00023136"/>
    </source>
</evidence>
<evidence type="ECO:0000313" key="11">
    <source>
        <dbReference type="Proteomes" id="UP000663891"/>
    </source>
</evidence>
<protein>
    <recommendedName>
        <fullName evidence="9">G-protein coupled receptors family 1 profile domain-containing protein</fullName>
    </recommendedName>
</protein>
<dbReference type="OrthoDB" id="10040777at2759"/>
<evidence type="ECO:0000259" key="9">
    <source>
        <dbReference type="PROSITE" id="PS50262"/>
    </source>
</evidence>
<feature type="transmembrane region" description="Helical" evidence="8">
    <location>
        <begin position="338"/>
        <end position="358"/>
    </location>
</feature>
<feature type="transmembrane region" description="Helical" evidence="8">
    <location>
        <begin position="54"/>
        <end position="76"/>
    </location>
</feature>
<feature type="transmembrane region" description="Helical" evidence="8">
    <location>
        <begin position="96"/>
        <end position="115"/>
    </location>
</feature>
<evidence type="ECO:0000256" key="1">
    <source>
        <dbReference type="ARBA" id="ARBA00004141"/>
    </source>
</evidence>
<name>A0A814UE38_9BILA</name>
<dbReference type="SUPFAM" id="SSF81321">
    <property type="entry name" value="Family A G protein-coupled receptor-like"/>
    <property type="match status" value="1"/>
</dbReference>
<organism evidence="10 11">
    <name type="scientific">Adineta steineri</name>
    <dbReference type="NCBI Taxonomy" id="433720"/>
    <lineage>
        <taxon>Eukaryota</taxon>
        <taxon>Metazoa</taxon>
        <taxon>Spiralia</taxon>
        <taxon>Gnathifera</taxon>
        <taxon>Rotifera</taxon>
        <taxon>Eurotatoria</taxon>
        <taxon>Bdelloidea</taxon>
        <taxon>Adinetida</taxon>
        <taxon>Adinetidae</taxon>
        <taxon>Adineta</taxon>
    </lineage>
</organism>
<keyword evidence="6" id="KW-0675">Receptor</keyword>
<feature type="transmembrane region" description="Helical" evidence="8">
    <location>
        <begin position="179"/>
        <end position="200"/>
    </location>
</feature>
<dbReference type="PANTHER" id="PTHR24243">
    <property type="entry name" value="G-PROTEIN COUPLED RECEPTOR"/>
    <property type="match status" value="1"/>
</dbReference>
<keyword evidence="7" id="KW-0807">Transducer</keyword>
<sequence>MNTTVNSISSSLLFAPYQLNIFFGSFLWVMGNLGCIGNMLVFRSRTFRKRAYAIYLFSAAVADCHYFNFVLLTRILQNGFKMPLMNGYLVICKLRQFSTFWGNIVSFTLFSFAIIDRLLSVQRSITYRQWSNRVSLAYKMVILIPLFWLLLIGHRLILYRIKNGVCGPLEGFYDYYDNYFQVIFSSLSSTVVMAILTFLLMKSVRIIASQRIVPNGVCGPLEGFYDYYDNYFQVIFSSLSSTVVMAILTFLLMKSVRIIASQRIVPVNGKPIKIKPKSSMINQMDAQLTKMLVIESIIAVITYLPYAIQLTYSNITQTSYKTPLQIAWENVFIELIHLLNYVFFATSFYVSFISNVGFRRKIKQLLKINKHTQSTNRTVTLLRRPFTIQLQSQH</sequence>
<feature type="transmembrane region" description="Helical" evidence="8">
    <location>
        <begin position="20"/>
        <end position="42"/>
    </location>
</feature>
<proteinExistence type="predicted"/>
<comment type="caution">
    <text evidence="10">The sequence shown here is derived from an EMBL/GenBank/DDBJ whole genome shotgun (WGS) entry which is preliminary data.</text>
</comment>
<dbReference type="AlphaFoldDB" id="A0A814UE38"/>
<dbReference type="GO" id="GO:0005886">
    <property type="term" value="C:plasma membrane"/>
    <property type="evidence" value="ECO:0007669"/>
    <property type="project" value="TreeGrafter"/>
</dbReference>
<evidence type="ECO:0000256" key="7">
    <source>
        <dbReference type="ARBA" id="ARBA00023224"/>
    </source>
</evidence>
<evidence type="ECO:0000256" key="6">
    <source>
        <dbReference type="ARBA" id="ARBA00023170"/>
    </source>
</evidence>
<keyword evidence="2 8" id="KW-0812">Transmembrane</keyword>
<evidence type="ECO:0000256" key="3">
    <source>
        <dbReference type="ARBA" id="ARBA00022989"/>
    </source>
</evidence>
<dbReference type="InterPro" id="IPR017452">
    <property type="entry name" value="GPCR_Rhodpsn_7TM"/>
</dbReference>
<dbReference type="PROSITE" id="PS50262">
    <property type="entry name" value="G_PROTEIN_RECEP_F1_2"/>
    <property type="match status" value="1"/>
</dbReference>
<reference evidence="10" key="1">
    <citation type="submission" date="2021-02" db="EMBL/GenBank/DDBJ databases">
        <authorList>
            <person name="Nowell W R."/>
        </authorList>
    </citation>
    <scope>NUCLEOTIDE SEQUENCE</scope>
</reference>
<evidence type="ECO:0000256" key="8">
    <source>
        <dbReference type="SAM" id="Phobius"/>
    </source>
</evidence>
<dbReference type="GO" id="GO:0004930">
    <property type="term" value="F:G protein-coupled receptor activity"/>
    <property type="evidence" value="ECO:0007669"/>
    <property type="project" value="UniProtKB-KW"/>
</dbReference>
<keyword evidence="3 8" id="KW-1133">Transmembrane helix</keyword>
<gene>
    <name evidence="10" type="ORF">VCS650_LOCUS24026</name>
</gene>
<dbReference type="Proteomes" id="UP000663891">
    <property type="component" value="Unassembled WGS sequence"/>
</dbReference>
<evidence type="ECO:0000256" key="2">
    <source>
        <dbReference type="ARBA" id="ARBA00022692"/>
    </source>
</evidence>
<feature type="transmembrane region" description="Helical" evidence="8">
    <location>
        <begin position="136"/>
        <end position="159"/>
    </location>
</feature>
<feature type="transmembrane region" description="Helical" evidence="8">
    <location>
        <begin position="288"/>
        <end position="308"/>
    </location>
</feature>
<dbReference type="PANTHER" id="PTHR24243:SF233">
    <property type="entry name" value="THYROTROPIN-RELEASING HORMONE RECEPTOR"/>
    <property type="match status" value="1"/>
</dbReference>
<keyword evidence="4" id="KW-0297">G-protein coupled receptor</keyword>
<accession>A0A814UE38</accession>
<comment type="subcellular location">
    <subcellularLocation>
        <location evidence="1">Membrane</location>
        <topology evidence="1">Multi-pass membrane protein</topology>
    </subcellularLocation>
</comment>
<evidence type="ECO:0000313" key="10">
    <source>
        <dbReference type="EMBL" id="CAF1172878.1"/>
    </source>
</evidence>
<dbReference type="EMBL" id="CAJNON010000290">
    <property type="protein sequence ID" value="CAF1172878.1"/>
    <property type="molecule type" value="Genomic_DNA"/>
</dbReference>
<evidence type="ECO:0000256" key="4">
    <source>
        <dbReference type="ARBA" id="ARBA00023040"/>
    </source>
</evidence>